<evidence type="ECO:0000313" key="5">
    <source>
        <dbReference type="Proteomes" id="UP000320813"/>
    </source>
</evidence>
<dbReference type="Pfam" id="PF00990">
    <property type="entry name" value="GGDEF"/>
    <property type="match status" value="1"/>
</dbReference>
<sequence length="767" mass="89121">MSINELIKSKTFLFGIIILAAYIVISAIIYNSVILKMENDMNADNNIQLGVIKLSDSIRLTVDSAQDVVYFSQKNDKKRLKSSLLKLSALIGLTNKRFEEFNKNLEKFPFLEKTVLPFENKAYYNWKNLIVPILVTLIIHHKIMAKSAFMEPLFINMYKAGPNYAPLMEQAFEHRVKDASYFHLILNLIFITSFFLFFIILILFIFNISSKELKIQESEKKYRMLFDGVGDAVFLMEYSKEGFPARFIDANKAGLKRLGYTKGEFLNLSPLNIIPKADYDKMKNYFIELASKGYLTYEANHLTKDGKIIQVEAVDNIFDIGKTRMGVCIARDISARKGLEKKLLDSYLEYNNLVKFLPIGVYQATTDEEGRFINVNDYMVTIFEASGKEELINTKIVDLYVEGEERANVIKNIMKKGVYEFEGKRKTLKGRIIDVYIACRLKKDGYGKDMIDCVLLDITKEKELEKRLKENEELFSAIVNGMAEGVYINDTRILYANPAAVEFFGYPEKELYDMHTWDLFGEKDRPVIKANIERRLKGEQFYFEYTFHTFTKKGKEKYILFHVQTIVYQGRFVSLAIFFDITDKVLLERELEKEKLRFQELSETDPLTGIFNRRKLDNILDEYVKLAFRYNRPLSLIMFDIDHFKEINDNYGHQIGDNILIELANLIKTNLRETDFFVRFGGEEFMILMPETNLAYAKAKAESLRKLIEENVFKYIYGLTCSFGAVEYGEKDNLGNTQDIINSLIKRVDNALYRAKENGRNRVEEGL</sequence>
<feature type="domain" description="PAS" evidence="2">
    <location>
        <begin position="490"/>
        <end position="539"/>
    </location>
</feature>
<keyword evidence="1" id="KW-0812">Transmembrane</keyword>
<comment type="caution">
    <text evidence="4">The sequence shown here is derived from an EMBL/GenBank/DDBJ whole genome shotgun (WGS) entry which is preliminary data.</text>
</comment>
<dbReference type="Gene3D" id="3.30.450.20">
    <property type="entry name" value="PAS domain"/>
    <property type="match status" value="3"/>
</dbReference>
<dbReference type="PROSITE" id="PS50887">
    <property type="entry name" value="GGDEF"/>
    <property type="match status" value="1"/>
</dbReference>
<dbReference type="SUPFAM" id="SSF55073">
    <property type="entry name" value="Nucleotide cyclase"/>
    <property type="match status" value="1"/>
</dbReference>
<evidence type="ECO:0000259" key="3">
    <source>
        <dbReference type="PROSITE" id="PS50887"/>
    </source>
</evidence>
<dbReference type="Gene3D" id="3.30.70.270">
    <property type="match status" value="1"/>
</dbReference>
<dbReference type="InterPro" id="IPR013656">
    <property type="entry name" value="PAS_4"/>
</dbReference>
<dbReference type="FunFam" id="3.30.70.270:FF:000001">
    <property type="entry name" value="Diguanylate cyclase domain protein"/>
    <property type="match status" value="1"/>
</dbReference>
<keyword evidence="1" id="KW-1133">Transmembrane helix</keyword>
<dbReference type="SMART" id="SM00267">
    <property type="entry name" value="GGDEF"/>
    <property type="match status" value="1"/>
</dbReference>
<dbReference type="PANTHER" id="PTHR45138">
    <property type="entry name" value="REGULATORY COMPONENTS OF SENSORY TRANSDUCTION SYSTEM"/>
    <property type="match status" value="1"/>
</dbReference>
<dbReference type="CDD" id="cd01949">
    <property type="entry name" value="GGDEF"/>
    <property type="match status" value="1"/>
</dbReference>
<evidence type="ECO:0000313" key="4">
    <source>
        <dbReference type="EMBL" id="RZD14683.1"/>
    </source>
</evidence>
<dbReference type="Pfam" id="PF08448">
    <property type="entry name" value="PAS_4"/>
    <property type="match status" value="1"/>
</dbReference>
<dbReference type="Pfam" id="PF13426">
    <property type="entry name" value="PAS_9"/>
    <property type="match status" value="2"/>
</dbReference>
<dbReference type="InterPro" id="IPR050469">
    <property type="entry name" value="Diguanylate_Cyclase"/>
</dbReference>
<feature type="transmembrane region" description="Helical" evidence="1">
    <location>
        <begin position="184"/>
        <end position="206"/>
    </location>
</feature>
<dbReference type="Proteomes" id="UP000320813">
    <property type="component" value="Unassembled WGS sequence"/>
</dbReference>
<dbReference type="EMBL" id="SGBD01000002">
    <property type="protein sequence ID" value="RZD14683.1"/>
    <property type="molecule type" value="Genomic_DNA"/>
</dbReference>
<reference evidence="4 5" key="1">
    <citation type="submission" date="2019-01" db="EMBL/GenBank/DDBJ databases">
        <title>Insights into ecological role of a new deltaproteobacterial order Candidatus Sinidesulfobacterales (Sva0485) by metagenomics and metatranscriptomics.</title>
        <authorList>
            <person name="Tan S."/>
            <person name="Liu J."/>
            <person name="Fang Y."/>
            <person name="Hedlund B.P."/>
            <person name="Lian Z.H."/>
            <person name="Huang L.Y."/>
            <person name="Li J.T."/>
            <person name="Huang L.N."/>
            <person name="Li W.J."/>
            <person name="Jiang H.C."/>
            <person name="Dong H.L."/>
            <person name="Shu W.S."/>
        </authorList>
    </citation>
    <scope>NUCLEOTIDE SEQUENCE [LARGE SCALE GENOMIC DNA]</scope>
    <source>
        <strain evidence="4">AP3</strain>
    </source>
</reference>
<feature type="domain" description="PAS" evidence="2">
    <location>
        <begin position="218"/>
        <end position="293"/>
    </location>
</feature>
<protein>
    <submittedName>
        <fullName evidence="4">Diguanylate cyclase</fullName>
    </submittedName>
</protein>
<dbReference type="InterPro" id="IPR035965">
    <property type="entry name" value="PAS-like_dom_sf"/>
</dbReference>
<dbReference type="InterPro" id="IPR000160">
    <property type="entry name" value="GGDEF_dom"/>
</dbReference>
<name>A0A519BBM5_9DELT</name>
<dbReference type="GO" id="GO:0052621">
    <property type="term" value="F:diguanylate cyclase activity"/>
    <property type="evidence" value="ECO:0007669"/>
    <property type="project" value="TreeGrafter"/>
</dbReference>
<dbReference type="InterPro" id="IPR000014">
    <property type="entry name" value="PAS"/>
</dbReference>
<accession>A0A519BBM5</accession>
<dbReference type="NCBIfam" id="TIGR00229">
    <property type="entry name" value="sensory_box"/>
    <property type="match status" value="2"/>
</dbReference>
<dbReference type="PROSITE" id="PS50112">
    <property type="entry name" value="PAS"/>
    <property type="match status" value="2"/>
</dbReference>
<dbReference type="InterPro" id="IPR043128">
    <property type="entry name" value="Rev_trsase/Diguanyl_cyclase"/>
</dbReference>
<proteinExistence type="predicted"/>
<evidence type="ECO:0000256" key="1">
    <source>
        <dbReference type="SAM" id="Phobius"/>
    </source>
</evidence>
<evidence type="ECO:0000259" key="2">
    <source>
        <dbReference type="PROSITE" id="PS50112"/>
    </source>
</evidence>
<feature type="domain" description="GGDEF" evidence="3">
    <location>
        <begin position="632"/>
        <end position="767"/>
    </location>
</feature>
<organism evidence="4 5">
    <name type="scientific">Candidatus Acidulodesulfobacterium ferriphilum</name>
    <dbReference type="NCBI Taxonomy" id="2597223"/>
    <lineage>
        <taxon>Bacteria</taxon>
        <taxon>Deltaproteobacteria</taxon>
        <taxon>Candidatus Acidulodesulfobacterales</taxon>
        <taxon>Candidatus Acidulodesulfobacterium</taxon>
    </lineage>
</organism>
<keyword evidence="1" id="KW-0472">Membrane</keyword>
<dbReference type="PANTHER" id="PTHR45138:SF9">
    <property type="entry name" value="DIGUANYLATE CYCLASE DGCM-RELATED"/>
    <property type="match status" value="1"/>
</dbReference>
<dbReference type="NCBIfam" id="TIGR00254">
    <property type="entry name" value="GGDEF"/>
    <property type="match status" value="1"/>
</dbReference>
<dbReference type="InterPro" id="IPR029787">
    <property type="entry name" value="Nucleotide_cyclase"/>
</dbReference>
<dbReference type="SMART" id="SM00091">
    <property type="entry name" value="PAS"/>
    <property type="match status" value="3"/>
</dbReference>
<feature type="transmembrane region" description="Helical" evidence="1">
    <location>
        <begin position="12"/>
        <end position="33"/>
    </location>
</feature>
<dbReference type="AlphaFoldDB" id="A0A519BBM5"/>
<dbReference type="CDD" id="cd00130">
    <property type="entry name" value="PAS"/>
    <property type="match status" value="2"/>
</dbReference>
<gene>
    <name evidence="4" type="ORF">EVJ47_05835</name>
</gene>
<dbReference type="SUPFAM" id="SSF55785">
    <property type="entry name" value="PYP-like sensor domain (PAS domain)"/>
    <property type="match status" value="3"/>
</dbReference>